<dbReference type="EMBL" id="KB908515">
    <property type="protein sequence ID" value="EOA89491.1"/>
    <property type="molecule type" value="Genomic_DNA"/>
</dbReference>
<evidence type="ECO:0000313" key="1">
    <source>
        <dbReference type="EMBL" id="EOA89491.1"/>
    </source>
</evidence>
<dbReference type="RefSeq" id="XP_008023253.1">
    <property type="nucleotide sequence ID" value="XM_008025062.1"/>
</dbReference>
<dbReference type="AlphaFoldDB" id="R0IY50"/>
<reference evidence="1 2" key="1">
    <citation type="journal article" date="2012" name="PLoS Pathog.">
        <title>Diverse lifestyles and strategies of plant pathogenesis encoded in the genomes of eighteen Dothideomycetes fungi.</title>
        <authorList>
            <person name="Ohm R.A."/>
            <person name="Feau N."/>
            <person name="Henrissat B."/>
            <person name="Schoch C.L."/>
            <person name="Horwitz B.A."/>
            <person name="Barry K.W."/>
            <person name="Condon B.J."/>
            <person name="Copeland A.C."/>
            <person name="Dhillon B."/>
            <person name="Glaser F."/>
            <person name="Hesse C.N."/>
            <person name="Kosti I."/>
            <person name="LaButti K."/>
            <person name="Lindquist E.A."/>
            <person name="Lucas S."/>
            <person name="Salamov A.A."/>
            <person name="Bradshaw R.E."/>
            <person name="Ciuffetti L."/>
            <person name="Hamelin R.C."/>
            <person name="Kema G.H.J."/>
            <person name="Lawrence C."/>
            <person name="Scott J.A."/>
            <person name="Spatafora J.W."/>
            <person name="Turgeon B.G."/>
            <person name="de Wit P.J.G.M."/>
            <person name="Zhong S."/>
            <person name="Goodwin S.B."/>
            <person name="Grigoriev I.V."/>
        </authorList>
    </citation>
    <scope>NUCLEOTIDE SEQUENCE [LARGE SCALE GENOMIC DNA]</scope>
    <source>
        <strain evidence="2">28A</strain>
    </source>
</reference>
<reference evidence="1 2" key="2">
    <citation type="journal article" date="2013" name="PLoS Genet.">
        <title>Comparative genome structure, secondary metabolite, and effector coding capacity across Cochliobolus pathogens.</title>
        <authorList>
            <person name="Condon B.J."/>
            <person name="Leng Y."/>
            <person name="Wu D."/>
            <person name="Bushley K.E."/>
            <person name="Ohm R.A."/>
            <person name="Otillar R."/>
            <person name="Martin J."/>
            <person name="Schackwitz W."/>
            <person name="Grimwood J."/>
            <person name="MohdZainudin N."/>
            <person name="Xue C."/>
            <person name="Wang R."/>
            <person name="Manning V.A."/>
            <person name="Dhillon B."/>
            <person name="Tu Z.J."/>
            <person name="Steffenson B.J."/>
            <person name="Salamov A."/>
            <person name="Sun H."/>
            <person name="Lowry S."/>
            <person name="LaButti K."/>
            <person name="Han J."/>
            <person name="Copeland A."/>
            <person name="Lindquist E."/>
            <person name="Barry K."/>
            <person name="Schmutz J."/>
            <person name="Baker S.E."/>
            <person name="Ciuffetti L.M."/>
            <person name="Grigoriev I.V."/>
            <person name="Zhong S."/>
            <person name="Turgeon B.G."/>
        </authorList>
    </citation>
    <scope>NUCLEOTIDE SEQUENCE [LARGE SCALE GENOMIC DNA]</scope>
    <source>
        <strain evidence="2">28A</strain>
    </source>
</reference>
<evidence type="ECO:0000313" key="2">
    <source>
        <dbReference type="Proteomes" id="UP000016935"/>
    </source>
</evidence>
<protein>
    <submittedName>
        <fullName evidence="1">Uncharacterized protein</fullName>
    </submittedName>
</protein>
<gene>
    <name evidence="1" type="ORF">SETTUDRAFT_159860</name>
</gene>
<organism evidence="1 2">
    <name type="scientific">Exserohilum turcicum (strain 28A)</name>
    <name type="common">Northern leaf blight fungus</name>
    <name type="synonym">Setosphaeria turcica</name>
    <dbReference type="NCBI Taxonomy" id="671987"/>
    <lineage>
        <taxon>Eukaryota</taxon>
        <taxon>Fungi</taxon>
        <taxon>Dikarya</taxon>
        <taxon>Ascomycota</taxon>
        <taxon>Pezizomycotina</taxon>
        <taxon>Dothideomycetes</taxon>
        <taxon>Pleosporomycetidae</taxon>
        <taxon>Pleosporales</taxon>
        <taxon>Pleosporineae</taxon>
        <taxon>Pleosporaceae</taxon>
        <taxon>Exserohilum</taxon>
    </lineage>
</organism>
<keyword evidence="2" id="KW-1185">Reference proteome</keyword>
<dbReference type="HOGENOM" id="CLU_2689373_0_0_1"/>
<dbReference type="Proteomes" id="UP000016935">
    <property type="component" value="Unassembled WGS sequence"/>
</dbReference>
<proteinExistence type="predicted"/>
<name>R0IY50_EXST2</name>
<dbReference type="GeneID" id="19397986"/>
<accession>R0IY50</accession>
<sequence length="74" mass="7516">MPLAISTSNPCGLRWLFGGKDQCIGQTRGGGGGGGGAVQAAHPRKMHLVALPAGMLLTRSPDPDDLVDDGMSSI</sequence>